<feature type="transmembrane region" description="Helical" evidence="1">
    <location>
        <begin position="196"/>
        <end position="221"/>
    </location>
</feature>
<name>A0A7G9YGE4_9EURY</name>
<sequence>MSSTRQKKPAPDSTKRKRTNLAIFSVLALLSIFGFVSGGYLAISSLEFTLGFLFALILAALFAMRMQTKHFVAVSSTSILIAYLVERFAMLAGMWLWHYVEGAAPPLFALFSMPIFMIVIIGLSHGLRRVFAYVDLSGRRFRIAPFVLILFAFAAFLWFEGYLAIATPEIIAIYAAFALLGLFYNNRQTLDWNLAFAMVATALGGTMELLGTSAGLWSFAFGEGMPVFISFAWALNGWAVCGIAQIFGADLRDAIAG</sequence>
<protein>
    <submittedName>
        <fullName evidence="2">Uncharacterized protein</fullName>
    </submittedName>
</protein>
<gene>
    <name evidence="2" type="ORF">ONOHIMFI_00004</name>
</gene>
<keyword evidence="1" id="KW-1133">Transmembrane helix</keyword>
<reference evidence="2" key="1">
    <citation type="submission" date="2020-06" db="EMBL/GenBank/DDBJ databases">
        <title>Unique genomic features of the anaerobic methanotrophic archaea.</title>
        <authorList>
            <person name="Chadwick G.L."/>
            <person name="Skennerton C.T."/>
            <person name="Laso-Perez R."/>
            <person name="Leu A.O."/>
            <person name="Speth D.R."/>
            <person name="Yu H."/>
            <person name="Morgan-Lang C."/>
            <person name="Hatzenpichler R."/>
            <person name="Goudeau D."/>
            <person name="Malmstrom R."/>
            <person name="Brazelton W.J."/>
            <person name="Woyke T."/>
            <person name="Hallam S.J."/>
            <person name="Tyson G.W."/>
            <person name="Wegener G."/>
            <person name="Boetius A."/>
            <person name="Orphan V."/>
        </authorList>
    </citation>
    <scope>NUCLEOTIDE SEQUENCE</scope>
</reference>
<evidence type="ECO:0000313" key="2">
    <source>
        <dbReference type="EMBL" id="QNO47078.1"/>
    </source>
</evidence>
<feature type="transmembrane region" description="Helical" evidence="1">
    <location>
        <begin position="48"/>
        <end position="64"/>
    </location>
</feature>
<organism evidence="2">
    <name type="scientific">Candidatus Methanogaster sp. ANME-2c ERB4</name>
    <dbReference type="NCBI Taxonomy" id="2759911"/>
    <lineage>
        <taxon>Archaea</taxon>
        <taxon>Methanobacteriati</taxon>
        <taxon>Methanobacteriota</taxon>
        <taxon>Stenosarchaea group</taxon>
        <taxon>Methanomicrobia</taxon>
        <taxon>Methanosarcinales</taxon>
        <taxon>ANME-2 cluster</taxon>
        <taxon>Candidatus Methanogasteraceae</taxon>
        <taxon>Candidatus Methanogaster</taxon>
    </lineage>
</organism>
<proteinExistence type="predicted"/>
<feature type="transmembrane region" description="Helical" evidence="1">
    <location>
        <begin position="21"/>
        <end position="42"/>
    </location>
</feature>
<feature type="transmembrane region" description="Helical" evidence="1">
    <location>
        <begin position="227"/>
        <end position="247"/>
    </location>
</feature>
<feature type="transmembrane region" description="Helical" evidence="1">
    <location>
        <begin position="143"/>
        <end position="159"/>
    </location>
</feature>
<feature type="transmembrane region" description="Helical" evidence="1">
    <location>
        <begin position="103"/>
        <end position="123"/>
    </location>
</feature>
<evidence type="ECO:0000256" key="1">
    <source>
        <dbReference type="SAM" id="Phobius"/>
    </source>
</evidence>
<keyword evidence="1" id="KW-0812">Transmembrane</keyword>
<feature type="transmembrane region" description="Helical" evidence="1">
    <location>
        <begin position="165"/>
        <end position="184"/>
    </location>
</feature>
<feature type="transmembrane region" description="Helical" evidence="1">
    <location>
        <begin position="71"/>
        <end position="97"/>
    </location>
</feature>
<dbReference type="AlphaFoldDB" id="A0A7G9YGE4"/>
<accession>A0A7G9YGE4</accession>
<dbReference type="EMBL" id="MT631240">
    <property type="protein sequence ID" value="QNO47078.1"/>
    <property type="molecule type" value="Genomic_DNA"/>
</dbReference>
<keyword evidence="1" id="KW-0472">Membrane</keyword>